<sequence length="513" mass="57637">MLVTRCVNLEYARSYSSLYPSWNGLAADQLVPKHANAIPRRSGFLLSRQVDGIFQGLRSKKVAIAVQTWQTRLRCTHAAFNQNSVLDALSGRDLQKQCSSEDAKELLESVGFVPFVEVPALRIPREFTGEIMSRLRGHLLQRPRVQTVARVAGDDSDLEGATRLLLLREEYARGAEEDLPDAVAQVLSAERFKSKHGAALPAIQLLTHRLSMDYSKLQAEEVLRAILPEGITVPTGYEEVGHIIHLNLREAALPYRFIIARVLLDKHQPRISTVVNKVGKTGGEFRVFEMELLAGESKLEAKVVENSLTFHLDFSQVYFNSRLSNERKELMKQFKRSHVVCDATCGVGPIAVAAAQRCRRVLANDLNPKAVEYLEKNVLCNNVADKVVVANMDGRDFIQQCVGAGAKGSSLPHHIVLNLPELSVELLLPAVRGAFCPCLWHRRSMPLVHLYTFSRHEDPEREVRERVAAALEVPEEWLEDFDTRRVRLSAPGKYYMRASFRIPEAVAFQSNMK</sequence>
<dbReference type="CDD" id="cd02440">
    <property type="entry name" value="AdoMet_MTases"/>
    <property type="match status" value="1"/>
</dbReference>
<dbReference type="FunFam" id="3.30.300.110:FF:000001">
    <property type="entry name" value="tRNA (guanine(37)-N1)-methyltransferase"/>
    <property type="match status" value="1"/>
</dbReference>
<feature type="binding site" evidence="10">
    <location>
        <position position="418"/>
    </location>
    <ligand>
        <name>S-adenosyl-L-methionine</name>
        <dbReference type="ChEBI" id="CHEBI:59789"/>
    </ligand>
</feature>
<dbReference type="GO" id="GO:0005634">
    <property type="term" value="C:nucleus"/>
    <property type="evidence" value="ECO:0007669"/>
    <property type="project" value="UniProtKB-SubCell"/>
</dbReference>
<proteinExistence type="inferred from homology"/>
<dbReference type="InterPro" id="IPR056743">
    <property type="entry name" value="TRM5-TYW2-like_MTfase"/>
</dbReference>
<dbReference type="InterPro" id="IPR056744">
    <property type="entry name" value="TRM5/TYW2-like_N"/>
</dbReference>
<evidence type="ECO:0000313" key="12">
    <source>
        <dbReference type="EMBL" id="KAK3267518.1"/>
    </source>
</evidence>
<dbReference type="Gene3D" id="3.40.50.150">
    <property type="entry name" value="Vaccinia Virus protein VP39"/>
    <property type="match status" value="1"/>
</dbReference>
<keyword evidence="4 10" id="KW-0808">Transferase</keyword>
<keyword evidence="5 10" id="KW-0949">S-adenosyl-L-methionine</keyword>
<dbReference type="PANTHER" id="PTHR23245">
    <property type="entry name" value="TRNA METHYLTRANSFERASE"/>
    <property type="match status" value="1"/>
</dbReference>
<dbReference type="InterPro" id="IPR030382">
    <property type="entry name" value="MeTrfase_TRM5/TYW2"/>
</dbReference>
<feature type="binding site" evidence="10">
    <location>
        <begin position="393"/>
        <end position="394"/>
    </location>
    <ligand>
        <name>S-adenosyl-L-methionine</name>
        <dbReference type="ChEBI" id="CHEBI:59789"/>
    </ligand>
</feature>
<dbReference type="GO" id="GO:0002939">
    <property type="term" value="P:tRNA N1-guanine methylation"/>
    <property type="evidence" value="ECO:0007669"/>
    <property type="project" value="TreeGrafter"/>
</dbReference>
<keyword evidence="3 10" id="KW-0489">Methyltransferase</keyword>
<dbReference type="Gene3D" id="3.30.300.110">
    <property type="entry name" value="Met-10+ protein-like domains"/>
    <property type="match status" value="1"/>
</dbReference>
<comment type="subunit">
    <text evidence="10">Monomer.</text>
</comment>
<comment type="caution">
    <text evidence="12">The sequence shown here is derived from an EMBL/GenBank/DDBJ whole genome shotgun (WGS) entry which is preliminary data.</text>
</comment>
<evidence type="ECO:0000256" key="4">
    <source>
        <dbReference type="ARBA" id="ARBA00022679"/>
    </source>
</evidence>
<dbReference type="GO" id="GO:0070901">
    <property type="term" value="P:mitochondrial tRNA methylation"/>
    <property type="evidence" value="ECO:0007669"/>
    <property type="project" value="UniProtKB-ARBA"/>
</dbReference>
<comment type="similarity">
    <text evidence="1">Belongs to the class I-like SAM-binding methyltransferase superfamily. TRM5/TYW2 family.</text>
</comment>
<dbReference type="PROSITE" id="PS51684">
    <property type="entry name" value="SAM_MT_TRM5_TYW2"/>
    <property type="match status" value="1"/>
</dbReference>
<dbReference type="GO" id="GO:0005759">
    <property type="term" value="C:mitochondrial matrix"/>
    <property type="evidence" value="ECO:0007669"/>
    <property type="project" value="UniProtKB-SubCell"/>
</dbReference>
<dbReference type="GO" id="GO:0052906">
    <property type="term" value="F:tRNA (guanine(37)-N1)-methyltransferase activity"/>
    <property type="evidence" value="ECO:0007669"/>
    <property type="project" value="UniProtKB-UniRule"/>
</dbReference>
<evidence type="ECO:0000256" key="1">
    <source>
        <dbReference type="ARBA" id="ARBA00009775"/>
    </source>
</evidence>
<dbReference type="Pfam" id="PF25133">
    <property type="entry name" value="TYW2_N_2"/>
    <property type="match status" value="1"/>
</dbReference>
<gene>
    <name evidence="12" type="ORF">CYMTET_23928</name>
</gene>
<evidence type="ECO:0000256" key="8">
    <source>
        <dbReference type="ARBA" id="ARBA00023242"/>
    </source>
</evidence>
<keyword evidence="13" id="KW-1185">Reference proteome</keyword>
<accession>A0AAE0FXI4</accession>
<dbReference type="EC" id="2.1.1.228" evidence="10"/>
<protein>
    <recommendedName>
        <fullName evidence="10">tRNA (guanine(37)-N1)-methyltransferase</fullName>
        <ecNumber evidence="10">2.1.1.228</ecNumber>
    </recommendedName>
    <alternativeName>
        <fullName evidence="10">M1G-methyltransferase</fullName>
    </alternativeName>
    <alternativeName>
        <fullName evidence="10">tRNA [GM37] methyltransferase</fullName>
    </alternativeName>
    <alternativeName>
        <fullName evidence="10">tRNA methyltransferase 5 homolog</fullName>
    </alternativeName>
</protein>
<keyword evidence="7 10" id="KW-0496">Mitochondrion</keyword>
<comment type="catalytic activity">
    <reaction evidence="9 10">
        <text>guanosine(37) in tRNA + S-adenosyl-L-methionine = N(1)-methylguanosine(37) in tRNA + S-adenosyl-L-homocysteine + H(+)</text>
        <dbReference type="Rhea" id="RHEA:36899"/>
        <dbReference type="Rhea" id="RHEA-COMP:10145"/>
        <dbReference type="Rhea" id="RHEA-COMP:10147"/>
        <dbReference type="ChEBI" id="CHEBI:15378"/>
        <dbReference type="ChEBI" id="CHEBI:57856"/>
        <dbReference type="ChEBI" id="CHEBI:59789"/>
        <dbReference type="ChEBI" id="CHEBI:73542"/>
        <dbReference type="ChEBI" id="CHEBI:74269"/>
        <dbReference type="EC" id="2.1.1.228"/>
    </reaction>
</comment>
<evidence type="ECO:0000256" key="10">
    <source>
        <dbReference type="HAMAP-Rule" id="MF_03152"/>
    </source>
</evidence>
<dbReference type="EMBL" id="LGRX02012357">
    <property type="protein sequence ID" value="KAK3267518.1"/>
    <property type="molecule type" value="Genomic_DNA"/>
</dbReference>
<feature type="binding site" evidence="10">
    <location>
        <begin position="365"/>
        <end position="366"/>
    </location>
    <ligand>
        <name>S-adenosyl-L-methionine</name>
        <dbReference type="ChEBI" id="CHEBI:59789"/>
    </ligand>
</feature>
<dbReference type="Pfam" id="PF02475">
    <property type="entry name" value="TRM5-TYW2_MTfase"/>
    <property type="match status" value="1"/>
</dbReference>
<keyword evidence="8 10" id="KW-0539">Nucleus</keyword>
<comment type="similarity">
    <text evidence="10">Belongs to the TRM5 / TYW2 family.</text>
</comment>
<evidence type="ECO:0000256" key="7">
    <source>
        <dbReference type="ARBA" id="ARBA00023128"/>
    </source>
</evidence>
<name>A0AAE0FXI4_9CHLO</name>
<reference evidence="12 13" key="1">
    <citation type="journal article" date="2015" name="Genome Biol. Evol.">
        <title>Comparative Genomics of a Bacterivorous Green Alga Reveals Evolutionary Causalities and Consequences of Phago-Mixotrophic Mode of Nutrition.</title>
        <authorList>
            <person name="Burns J.A."/>
            <person name="Paasch A."/>
            <person name="Narechania A."/>
            <person name="Kim E."/>
        </authorList>
    </citation>
    <scope>NUCLEOTIDE SEQUENCE [LARGE SCALE GENOMIC DNA]</scope>
    <source>
        <strain evidence="12 13">PLY_AMNH</strain>
    </source>
</reference>
<evidence type="ECO:0000256" key="2">
    <source>
        <dbReference type="ARBA" id="ARBA00022490"/>
    </source>
</evidence>
<evidence type="ECO:0000313" key="13">
    <source>
        <dbReference type="Proteomes" id="UP001190700"/>
    </source>
</evidence>
<evidence type="ECO:0000256" key="9">
    <source>
        <dbReference type="ARBA" id="ARBA00047783"/>
    </source>
</evidence>
<dbReference type="Proteomes" id="UP001190700">
    <property type="component" value="Unassembled WGS sequence"/>
</dbReference>
<organism evidence="12 13">
    <name type="scientific">Cymbomonas tetramitiformis</name>
    <dbReference type="NCBI Taxonomy" id="36881"/>
    <lineage>
        <taxon>Eukaryota</taxon>
        <taxon>Viridiplantae</taxon>
        <taxon>Chlorophyta</taxon>
        <taxon>Pyramimonadophyceae</taxon>
        <taxon>Pyramimonadales</taxon>
        <taxon>Pyramimonadaceae</taxon>
        <taxon>Cymbomonas</taxon>
    </lineage>
</organism>
<dbReference type="HAMAP" id="MF_03152">
    <property type="entry name" value="TRM5"/>
    <property type="match status" value="1"/>
</dbReference>
<evidence type="ECO:0000256" key="5">
    <source>
        <dbReference type="ARBA" id="ARBA00022691"/>
    </source>
</evidence>
<evidence type="ECO:0000256" key="3">
    <source>
        <dbReference type="ARBA" id="ARBA00022603"/>
    </source>
</evidence>
<dbReference type="InterPro" id="IPR029063">
    <property type="entry name" value="SAM-dependent_MTases_sf"/>
</dbReference>
<comment type="function">
    <text evidence="10">Specifically methylates the N1 position of guanosine-37 in various cytoplasmic and mitochondrial tRNAs. Methylation is not dependent on the nature of the nucleoside 5' of the target nucleoside. This is the first step in the biosynthesis of wybutosine (yW), a modified base adjacent to the anticodon of tRNAs and required for accurate decoding.</text>
</comment>
<dbReference type="PANTHER" id="PTHR23245:SF43">
    <property type="entry name" value="TRNA (GUANINE(37)-N1)-METHYLTRANSFERASE 2"/>
    <property type="match status" value="1"/>
</dbReference>
<keyword evidence="6 10" id="KW-0819">tRNA processing</keyword>
<comment type="subcellular location">
    <subcellularLocation>
        <location evidence="10">Mitochondrion matrix</location>
    </subcellularLocation>
    <subcellularLocation>
        <location evidence="10">Nucleus</location>
    </subcellularLocation>
    <subcellularLocation>
        <location evidence="10">Cytoplasm</location>
    </subcellularLocation>
    <text evidence="10">Predominantly in the mitochondria and in the nucleus.</text>
</comment>
<evidence type="ECO:0000256" key="6">
    <source>
        <dbReference type="ARBA" id="ARBA00022694"/>
    </source>
</evidence>
<feature type="domain" description="SAM-dependent methyltransferase TRM5/TYW2-type" evidence="11">
    <location>
        <begin position="237"/>
        <end position="504"/>
    </location>
</feature>
<dbReference type="SUPFAM" id="SSF53335">
    <property type="entry name" value="S-adenosyl-L-methionine-dependent methyltransferases"/>
    <property type="match status" value="1"/>
</dbReference>
<dbReference type="AlphaFoldDB" id="A0AAE0FXI4"/>
<dbReference type="InterPro" id="IPR025792">
    <property type="entry name" value="tRNA_Gua_MeTrfase_euk"/>
</dbReference>
<feature type="binding site" evidence="10">
    <location>
        <position position="327"/>
    </location>
    <ligand>
        <name>S-adenosyl-L-methionine</name>
        <dbReference type="ChEBI" id="CHEBI:59789"/>
    </ligand>
</feature>
<keyword evidence="2 10" id="KW-0963">Cytoplasm</keyword>
<evidence type="ECO:0000259" key="11">
    <source>
        <dbReference type="PROSITE" id="PS51684"/>
    </source>
</evidence>